<evidence type="ECO:0000313" key="2">
    <source>
        <dbReference type="EMBL" id="CAD8689517.1"/>
    </source>
</evidence>
<keyword evidence="1" id="KW-0472">Membrane</keyword>
<gene>
    <name evidence="2" type="ORF">POBO1169_LOCUS19154</name>
</gene>
<protein>
    <submittedName>
        <fullName evidence="2">Uncharacterized protein</fullName>
    </submittedName>
</protein>
<proteinExistence type="predicted"/>
<keyword evidence="1" id="KW-0812">Transmembrane</keyword>
<dbReference type="EMBL" id="HBFA01038271">
    <property type="protein sequence ID" value="CAD8689517.1"/>
    <property type="molecule type" value="Transcribed_RNA"/>
</dbReference>
<evidence type="ECO:0000256" key="1">
    <source>
        <dbReference type="SAM" id="Phobius"/>
    </source>
</evidence>
<sequence length="147" mass="16755">MAIITKDADGKTMFLGINRRNWSIIVGGLLTLYLCLGLMYYALLSIAIECRGEEYLKMPKEFFGDFSREKYYAHYGSPTEDKEYPVYPWVAMHATGCQDNMATFNETGKDIEMYSCDPECNNLVYHSICNKTDTCLITAGHKQCLNP</sequence>
<dbReference type="AlphaFoldDB" id="A0A7S0RXA4"/>
<organism evidence="2">
    <name type="scientific">Pyramimonas obovata</name>
    <dbReference type="NCBI Taxonomy" id="1411642"/>
    <lineage>
        <taxon>Eukaryota</taxon>
        <taxon>Viridiplantae</taxon>
        <taxon>Chlorophyta</taxon>
        <taxon>Pyramimonadophyceae</taxon>
        <taxon>Pyramimonadales</taxon>
        <taxon>Pyramimonadaceae</taxon>
        <taxon>Pyramimonas</taxon>
        <taxon>Pyramimonas incertae sedis</taxon>
    </lineage>
</organism>
<reference evidence="2" key="1">
    <citation type="submission" date="2021-01" db="EMBL/GenBank/DDBJ databases">
        <authorList>
            <person name="Corre E."/>
            <person name="Pelletier E."/>
            <person name="Niang G."/>
            <person name="Scheremetjew M."/>
            <person name="Finn R."/>
            <person name="Kale V."/>
            <person name="Holt S."/>
            <person name="Cochrane G."/>
            <person name="Meng A."/>
            <person name="Brown T."/>
            <person name="Cohen L."/>
        </authorList>
    </citation>
    <scope>NUCLEOTIDE SEQUENCE</scope>
    <source>
        <strain evidence="2">CCMP722</strain>
    </source>
</reference>
<accession>A0A7S0RXA4</accession>
<keyword evidence="1" id="KW-1133">Transmembrane helix</keyword>
<feature type="transmembrane region" description="Helical" evidence="1">
    <location>
        <begin position="21"/>
        <end position="43"/>
    </location>
</feature>
<name>A0A7S0RXA4_9CHLO</name>